<accession>A0A9W4TWW9</accession>
<feature type="chain" id="PRO_5040882789" evidence="1">
    <location>
        <begin position="19"/>
        <end position="193"/>
    </location>
</feature>
<dbReference type="Proteomes" id="UP001152885">
    <property type="component" value="Unassembled WGS sequence"/>
</dbReference>
<gene>
    <name evidence="2" type="ORF">CANVERA_P2904</name>
</gene>
<comment type="caution">
    <text evidence="2">The sequence shown here is derived from an EMBL/GenBank/DDBJ whole genome shotgun (WGS) entry which is preliminary data.</text>
</comment>
<feature type="signal peptide" evidence="1">
    <location>
        <begin position="1"/>
        <end position="18"/>
    </location>
</feature>
<sequence>MKLTQIASLALIALSANAASVSNNNEYTSLVTRQDEADQLLVQTPKAISAALEGLPSDVSYDVGAVVSNIYQKLATTGPVEKRSLIIIQTVIKIVCGLAQTILIKKEIFFKSLGTILCNIFKALACTKEAIVNSLAAIIIGICEALQVKFAFVGDIVKTVCQAFQIKIEIAEQIIQEIEGTLNGTCGQCQIIQ</sequence>
<evidence type="ECO:0000313" key="3">
    <source>
        <dbReference type="Proteomes" id="UP001152885"/>
    </source>
</evidence>
<keyword evidence="3" id="KW-1185">Reference proteome</keyword>
<protein>
    <submittedName>
        <fullName evidence="2">Uncharacterized protein</fullName>
    </submittedName>
</protein>
<dbReference type="EMBL" id="CANTUO010000003">
    <property type="protein sequence ID" value="CAI5758391.1"/>
    <property type="molecule type" value="Genomic_DNA"/>
</dbReference>
<proteinExistence type="predicted"/>
<dbReference type="AlphaFoldDB" id="A0A9W4TWW9"/>
<evidence type="ECO:0000313" key="2">
    <source>
        <dbReference type="EMBL" id="CAI5758391.1"/>
    </source>
</evidence>
<keyword evidence="1" id="KW-0732">Signal</keyword>
<reference evidence="2" key="1">
    <citation type="submission" date="2022-12" db="EMBL/GenBank/DDBJ databases">
        <authorList>
            <person name="Brejova B."/>
        </authorList>
    </citation>
    <scope>NUCLEOTIDE SEQUENCE</scope>
</reference>
<evidence type="ECO:0000256" key="1">
    <source>
        <dbReference type="SAM" id="SignalP"/>
    </source>
</evidence>
<name>A0A9W4TWW9_9ASCO</name>
<organism evidence="2 3">
    <name type="scientific">Candida verbasci</name>
    <dbReference type="NCBI Taxonomy" id="1227364"/>
    <lineage>
        <taxon>Eukaryota</taxon>
        <taxon>Fungi</taxon>
        <taxon>Dikarya</taxon>
        <taxon>Ascomycota</taxon>
        <taxon>Saccharomycotina</taxon>
        <taxon>Pichiomycetes</taxon>
        <taxon>Debaryomycetaceae</taxon>
        <taxon>Candida/Lodderomyces clade</taxon>
        <taxon>Candida</taxon>
    </lineage>
</organism>